<dbReference type="Gene3D" id="3.40.50.1000">
    <property type="entry name" value="HAD superfamily/HAD-like"/>
    <property type="match status" value="1"/>
</dbReference>
<dbReference type="GO" id="GO:0016791">
    <property type="term" value="F:phosphatase activity"/>
    <property type="evidence" value="ECO:0007669"/>
    <property type="project" value="InterPro"/>
</dbReference>
<dbReference type="Pfam" id="PF13242">
    <property type="entry name" value="Hydrolase_like"/>
    <property type="match status" value="1"/>
</dbReference>
<dbReference type="EMBL" id="UINC01007422">
    <property type="protein sequence ID" value="SVA33239.1"/>
    <property type="molecule type" value="Genomic_DNA"/>
</dbReference>
<sequence>MSDELKKINAKIDEFFYSPWHPDGINKDYERVAHLRKPNPGMLELAQSKWPINKTSSFLIGDQITDIKTAENFGIEGYLFEGNNVLDFVKQILEPS</sequence>
<organism evidence="1">
    <name type="scientific">marine metagenome</name>
    <dbReference type="NCBI Taxonomy" id="408172"/>
    <lineage>
        <taxon>unclassified sequences</taxon>
        <taxon>metagenomes</taxon>
        <taxon>ecological metagenomes</taxon>
    </lineage>
</organism>
<dbReference type="SUPFAM" id="SSF56784">
    <property type="entry name" value="HAD-like"/>
    <property type="match status" value="1"/>
</dbReference>
<protein>
    <recommendedName>
        <fullName evidence="2">D,D-heptose 1,7-bisphosphate phosphatase</fullName>
    </recommendedName>
</protein>
<dbReference type="InterPro" id="IPR023214">
    <property type="entry name" value="HAD_sf"/>
</dbReference>
<evidence type="ECO:0000313" key="1">
    <source>
        <dbReference type="EMBL" id="SVA33239.1"/>
    </source>
</evidence>
<gene>
    <name evidence="1" type="ORF">METZ01_LOCUS86093</name>
</gene>
<name>A0A381UYM0_9ZZZZ</name>
<dbReference type="GO" id="GO:0005975">
    <property type="term" value="P:carbohydrate metabolic process"/>
    <property type="evidence" value="ECO:0007669"/>
    <property type="project" value="InterPro"/>
</dbReference>
<reference evidence="1" key="1">
    <citation type="submission" date="2018-05" db="EMBL/GenBank/DDBJ databases">
        <authorList>
            <person name="Lanie J.A."/>
            <person name="Ng W.-L."/>
            <person name="Kazmierczak K.M."/>
            <person name="Andrzejewski T.M."/>
            <person name="Davidsen T.M."/>
            <person name="Wayne K.J."/>
            <person name="Tettelin H."/>
            <person name="Glass J.I."/>
            <person name="Rusch D."/>
            <person name="Podicherti R."/>
            <person name="Tsui H.-C.T."/>
            <person name="Winkler M.E."/>
        </authorList>
    </citation>
    <scope>NUCLEOTIDE SEQUENCE</scope>
</reference>
<dbReference type="PANTHER" id="PTHR42891:SF1">
    <property type="entry name" value="D-GLYCERO-BETA-D-MANNO-HEPTOSE-1,7-BISPHOSPHATE 7-PHOSPHATASE"/>
    <property type="match status" value="1"/>
</dbReference>
<dbReference type="InterPro" id="IPR036412">
    <property type="entry name" value="HAD-like_sf"/>
</dbReference>
<proteinExistence type="predicted"/>
<evidence type="ECO:0008006" key="2">
    <source>
        <dbReference type="Google" id="ProtNLM"/>
    </source>
</evidence>
<dbReference type="AlphaFoldDB" id="A0A381UYM0"/>
<dbReference type="InterPro" id="IPR004446">
    <property type="entry name" value="Heptose_bisP_phosphatase"/>
</dbReference>
<accession>A0A381UYM0</accession>
<dbReference type="PANTHER" id="PTHR42891">
    <property type="entry name" value="D-GLYCERO-BETA-D-MANNO-HEPTOSE-1,7-BISPHOSPHATE 7-PHOSPHATASE"/>
    <property type="match status" value="1"/>
</dbReference>